<name>A0ABS2WK83_9BACL</name>
<gene>
    <name evidence="1" type="ORF">JQC72_09210</name>
</gene>
<protein>
    <submittedName>
        <fullName evidence="1">Uncharacterized protein</fullName>
    </submittedName>
</protein>
<reference evidence="1" key="1">
    <citation type="journal article" date="2024" name="Int. J. Syst. Evol. Microbiol.">
        <title>Polycladomyces zharkentensis sp. nov., a novel thermophilic cellulose- and starch-degrading member of the Bacillota from a geothermal aquifer in Kazakhstan.</title>
        <authorList>
            <person name="Mashzhan A."/>
            <person name="Kistaubayeva A."/>
            <person name="Javier-Lopez R."/>
            <person name="Bissenova U."/>
            <person name="Bissenbay A."/>
            <person name="Birkeland N.K."/>
        </authorList>
    </citation>
    <scope>NUCLEOTIDE SEQUENCE</scope>
    <source>
        <strain evidence="1">ZKZ2T</strain>
    </source>
</reference>
<sequence>MQQKKPVSTGCHWLTVPCGETLSFGNVQAKHVTVSASLGMDVKIGLIIAQTLLETCFNLSFSHTSFQYEPLSATLATNPHPVLVFVHMPLTLIRSQRV</sequence>
<keyword evidence="2" id="KW-1185">Reference proteome</keyword>
<comment type="caution">
    <text evidence="1">The sequence shown here is derived from an EMBL/GenBank/DDBJ whole genome shotgun (WGS) entry which is preliminary data.</text>
</comment>
<dbReference type="Proteomes" id="UP001177120">
    <property type="component" value="Unassembled WGS sequence"/>
</dbReference>
<organism evidence="1 2">
    <name type="scientific">Polycladomyces zharkentensis</name>
    <dbReference type="NCBI Taxonomy" id="2807616"/>
    <lineage>
        <taxon>Bacteria</taxon>
        <taxon>Bacillati</taxon>
        <taxon>Bacillota</taxon>
        <taxon>Bacilli</taxon>
        <taxon>Bacillales</taxon>
        <taxon>Thermoactinomycetaceae</taxon>
        <taxon>Polycladomyces</taxon>
    </lineage>
</organism>
<evidence type="ECO:0000313" key="2">
    <source>
        <dbReference type="Proteomes" id="UP001177120"/>
    </source>
</evidence>
<dbReference type="RefSeq" id="WP_205494985.1">
    <property type="nucleotide sequence ID" value="NZ_JAFHAP010000008.1"/>
</dbReference>
<proteinExistence type="predicted"/>
<accession>A0ABS2WK83</accession>
<evidence type="ECO:0000313" key="1">
    <source>
        <dbReference type="EMBL" id="MBN2909705.1"/>
    </source>
</evidence>
<dbReference type="EMBL" id="JAFHAP010000008">
    <property type="protein sequence ID" value="MBN2909705.1"/>
    <property type="molecule type" value="Genomic_DNA"/>
</dbReference>